<gene>
    <name evidence="1" type="ORF">BJX66DRAFT_292579</name>
</gene>
<comment type="caution">
    <text evidence="1">The sequence shown here is derived from an EMBL/GenBank/DDBJ whole genome shotgun (WGS) entry which is preliminary data.</text>
</comment>
<evidence type="ECO:0000313" key="2">
    <source>
        <dbReference type="Proteomes" id="UP001610563"/>
    </source>
</evidence>
<protein>
    <submittedName>
        <fullName evidence="1">Uncharacterized protein</fullName>
    </submittedName>
</protein>
<reference evidence="1 2" key="1">
    <citation type="submission" date="2024-07" db="EMBL/GenBank/DDBJ databases">
        <title>Section-level genome sequencing and comparative genomics of Aspergillus sections Usti and Cavernicolus.</title>
        <authorList>
            <consortium name="Lawrence Berkeley National Laboratory"/>
            <person name="Nybo J.L."/>
            <person name="Vesth T.C."/>
            <person name="Theobald S."/>
            <person name="Frisvad J.C."/>
            <person name="Larsen T.O."/>
            <person name="Kjaerboelling I."/>
            <person name="Rothschild-Mancinelli K."/>
            <person name="Lyhne E.K."/>
            <person name="Kogle M.E."/>
            <person name="Barry K."/>
            <person name="Clum A."/>
            <person name="Na H."/>
            <person name="Ledsgaard L."/>
            <person name="Lin J."/>
            <person name="Lipzen A."/>
            <person name="Kuo A."/>
            <person name="Riley R."/>
            <person name="Mondo S."/>
            <person name="Labutti K."/>
            <person name="Haridas S."/>
            <person name="Pangalinan J."/>
            <person name="Salamov A.A."/>
            <person name="Simmons B.A."/>
            <person name="Magnuson J.K."/>
            <person name="Chen J."/>
            <person name="Drula E."/>
            <person name="Henrissat B."/>
            <person name="Wiebenga A."/>
            <person name="Lubbers R.J."/>
            <person name="Gomes A.C."/>
            <person name="Makela M.R."/>
            <person name="Stajich J."/>
            <person name="Grigoriev I.V."/>
            <person name="Mortensen U.H."/>
            <person name="De Vries R.P."/>
            <person name="Baker S.E."/>
            <person name="Andersen M.R."/>
        </authorList>
    </citation>
    <scope>NUCLEOTIDE SEQUENCE [LARGE SCALE GENOMIC DNA]</scope>
    <source>
        <strain evidence="1 2">CBS 209.92</strain>
    </source>
</reference>
<sequence>MCEPSRAAPCRRPANSECVLNPFMRQERVASPPRFKTLWLPTPHTISVGVSLRTRSNHSLKMSPLSLKS</sequence>
<keyword evidence="2" id="KW-1185">Reference proteome</keyword>
<evidence type="ECO:0000313" key="1">
    <source>
        <dbReference type="EMBL" id="KAL2799761.1"/>
    </source>
</evidence>
<dbReference type="EMBL" id="JBFTWV010000006">
    <property type="protein sequence ID" value="KAL2799761.1"/>
    <property type="molecule type" value="Genomic_DNA"/>
</dbReference>
<name>A0ABR4GL79_9EURO</name>
<dbReference type="Proteomes" id="UP001610563">
    <property type="component" value="Unassembled WGS sequence"/>
</dbReference>
<accession>A0ABR4GL79</accession>
<proteinExistence type="predicted"/>
<organism evidence="1 2">
    <name type="scientific">Aspergillus keveii</name>
    <dbReference type="NCBI Taxonomy" id="714993"/>
    <lineage>
        <taxon>Eukaryota</taxon>
        <taxon>Fungi</taxon>
        <taxon>Dikarya</taxon>
        <taxon>Ascomycota</taxon>
        <taxon>Pezizomycotina</taxon>
        <taxon>Eurotiomycetes</taxon>
        <taxon>Eurotiomycetidae</taxon>
        <taxon>Eurotiales</taxon>
        <taxon>Aspergillaceae</taxon>
        <taxon>Aspergillus</taxon>
        <taxon>Aspergillus subgen. Nidulantes</taxon>
    </lineage>
</organism>